<dbReference type="PANTHER" id="PTHR23026:SF123">
    <property type="entry name" value="NAD(P)H NITROREDUCTASE RV3131-RELATED"/>
    <property type="match status" value="1"/>
</dbReference>
<dbReference type="GO" id="GO:0016491">
    <property type="term" value="F:oxidoreductase activity"/>
    <property type="evidence" value="ECO:0007669"/>
    <property type="project" value="InterPro"/>
</dbReference>
<organism evidence="2 3">
    <name type="scientific">Actinomadura logoneensis</name>
    <dbReference type="NCBI Taxonomy" id="2293572"/>
    <lineage>
        <taxon>Bacteria</taxon>
        <taxon>Bacillati</taxon>
        <taxon>Actinomycetota</taxon>
        <taxon>Actinomycetes</taxon>
        <taxon>Streptosporangiales</taxon>
        <taxon>Thermomonosporaceae</taxon>
        <taxon>Actinomadura</taxon>
    </lineage>
</organism>
<dbReference type="EMBL" id="QURH01001036">
    <property type="protein sequence ID" value="RFU36748.1"/>
    <property type="molecule type" value="Genomic_DNA"/>
</dbReference>
<dbReference type="AlphaFoldDB" id="A0A372JBH6"/>
<evidence type="ECO:0000313" key="3">
    <source>
        <dbReference type="Proteomes" id="UP000261811"/>
    </source>
</evidence>
<evidence type="ECO:0000313" key="2">
    <source>
        <dbReference type="EMBL" id="RFU36748.1"/>
    </source>
</evidence>
<dbReference type="InterPro" id="IPR000415">
    <property type="entry name" value="Nitroreductase-like"/>
</dbReference>
<feature type="compositionally biased region" description="Basic and acidic residues" evidence="1">
    <location>
        <begin position="213"/>
        <end position="226"/>
    </location>
</feature>
<accession>A0A372JBH6</accession>
<comment type="caution">
    <text evidence="2">The sequence shown here is derived from an EMBL/GenBank/DDBJ whole genome shotgun (WGS) entry which is preliminary data.</text>
</comment>
<dbReference type="Gene3D" id="3.40.109.10">
    <property type="entry name" value="NADH Oxidase"/>
    <property type="match status" value="1"/>
</dbReference>
<reference evidence="2 3" key="1">
    <citation type="submission" date="2018-08" db="EMBL/GenBank/DDBJ databases">
        <title>Actinomadura jelena sp. nov., a novel Actinomycete isolated from soil in Chad.</title>
        <authorList>
            <person name="Shi L."/>
        </authorList>
    </citation>
    <scope>NUCLEOTIDE SEQUENCE [LARGE SCALE GENOMIC DNA]</scope>
    <source>
        <strain evidence="2 3">NEAU-G17</strain>
    </source>
</reference>
<dbReference type="InterPro" id="IPR050627">
    <property type="entry name" value="Nitroreductase/BluB"/>
</dbReference>
<dbReference type="NCBIfam" id="NF047509">
    <property type="entry name" value="Rv3131_FMN_oxido"/>
    <property type="match status" value="1"/>
</dbReference>
<evidence type="ECO:0000256" key="1">
    <source>
        <dbReference type="SAM" id="MobiDB-lite"/>
    </source>
</evidence>
<dbReference type="Proteomes" id="UP000261811">
    <property type="component" value="Unassembled WGS sequence"/>
</dbReference>
<dbReference type="SUPFAM" id="SSF55469">
    <property type="entry name" value="FMN-dependent nitroreductase-like"/>
    <property type="match status" value="2"/>
</dbReference>
<feature type="region of interest" description="Disordered" evidence="1">
    <location>
        <begin position="193"/>
        <end position="271"/>
    </location>
</feature>
<gene>
    <name evidence="2" type="ORF">DZF91_36510</name>
</gene>
<evidence type="ECO:0008006" key="4">
    <source>
        <dbReference type="Google" id="ProtNLM"/>
    </source>
</evidence>
<keyword evidence="3" id="KW-1185">Reference proteome</keyword>
<dbReference type="OrthoDB" id="8156917at2"/>
<name>A0A372JBH6_9ACTN</name>
<proteinExistence type="predicted"/>
<dbReference type="PANTHER" id="PTHR23026">
    <property type="entry name" value="NADPH NITROREDUCTASE"/>
    <property type="match status" value="1"/>
</dbReference>
<sequence>MQTGDSAAIGLDVVRGAVADAVRAPSVHNTQPWRFGVRGSRISLRADPDRRLDVADPYGREMLISCGAALYNLRLALRKRGYEPDVRLLPDADRPYLLADVEARAVRDPVPDETGREYAQIARRHSHRGGFRPDPVPAGVVEDLARAADREGARLIEAADVHVTGALAALTGAAEHIQRRTPAYMSELVRWAPSPASTRRDGVQPEAYPKQTPRMEPDFAARDFARGHGWGADPRDGEAGQSAEAGQGETGQGKVRQGEAEQSESGGAEDDGATGVVLLLVTAGDGPDAWLRAGEALERVLLVAAGHGLAAAYHTQAMQVPELRESVRAHFCDGAYPQLLLRFGVPARRDPASVRRPVEDVMVVEP</sequence>
<protein>
    <recommendedName>
        <fullName evidence="4">Nitroreductase</fullName>
    </recommendedName>
</protein>